<evidence type="ECO:0000256" key="12">
    <source>
        <dbReference type="ARBA" id="ARBA00023136"/>
    </source>
</evidence>
<feature type="domain" description="ABC transporter" evidence="15">
    <location>
        <begin position="339"/>
        <end position="586"/>
    </location>
</feature>
<feature type="transmembrane region" description="Helical" evidence="13">
    <location>
        <begin position="194"/>
        <end position="217"/>
    </location>
</feature>
<feature type="transmembrane region" description="Helical" evidence="13">
    <location>
        <begin position="154"/>
        <end position="174"/>
    </location>
</feature>
<dbReference type="CDD" id="cd03257">
    <property type="entry name" value="ABC_NikE_OppD_transporters"/>
    <property type="match status" value="1"/>
</dbReference>
<evidence type="ECO:0000313" key="18">
    <source>
        <dbReference type="Proteomes" id="UP000245876"/>
    </source>
</evidence>
<keyword evidence="12 13" id="KW-0472">Membrane</keyword>
<keyword evidence="5" id="KW-1003">Cell membrane</keyword>
<evidence type="ECO:0000256" key="4">
    <source>
        <dbReference type="ARBA" id="ARBA00022448"/>
    </source>
</evidence>
<proteinExistence type="inferred from homology"/>
<keyword evidence="4 13" id="KW-0813">Transport</keyword>
<dbReference type="SUPFAM" id="SSF52540">
    <property type="entry name" value="P-loop containing nucleoside triphosphate hydrolases"/>
    <property type="match status" value="1"/>
</dbReference>
<dbReference type="InterPro" id="IPR027417">
    <property type="entry name" value="P-loop_NTPase"/>
</dbReference>
<dbReference type="Proteomes" id="UP000245876">
    <property type="component" value="Unassembled WGS sequence"/>
</dbReference>
<keyword evidence="11 13" id="KW-1133">Transmembrane helix</keyword>
<accession>A0A2U2NAM9</accession>
<feature type="transmembrane region" description="Helical" evidence="13">
    <location>
        <begin position="77"/>
        <end position="101"/>
    </location>
</feature>
<dbReference type="GO" id="GO:0005524">
    <property type="term" value="F:ATP binding"/>
    <property type="evidence" value="ECO:0007669"/>
    <property type="project" value="UniProtKB-KW"/>
</dbReference>
<evidence type="ECO:0000256" key="2">
    <source>
        <dbReference type="ARBA" id="ARBA00004202"/>
    </source>
</evidence>
<dbReference type="InterPro" id="IPR003593">
    <property type="entry name" value="AAA+_ATPase"/>
</dbReference>
<dbReference type="AlphaFoldDB" id="A0A2U2NAM9"/>
<evidence type="ECO:0000256" key="1">
    <source>
        <dbReference type="ARBA" id="ARBA00004141"/>
    </source>
</evidence>
<dbReference type="CDD" id="cd06261">
    <property type="entry name" value="TM_PBP2"/>
    <property type="match status" value="1"/>
</dbReference>
<dbReference type="InterPro" id="IPR035906">
    <property type="entry name" value="MetI-like_sf"/>
</dbReference>
<dbReference type="PANTHER" id="PTHR43297">
    <property type="entry name" value="OLIGOPEPTIDE TRANSPORT ATP-BINDING PROTEIN APPD"/>
    <property type="match status" value="1"/>
</dbReference>
<gene>
    <name evidence="17" type="ORF">DF196_04785</name>
</gene>
<evidence type="ECO:0000256" key="5">
    <source>
        <dbReference type="ARBA" id="ARBA00022475"/>
    </source>
</evidence>
<keyword evidence="8" id="KW-0547">Nucleotide-binding</keyword>
<feature type="region of interest" description="Disordered" evidence="14">
    <location>
        <begin position="647"/>
        <end position="674"/>
    </location>
</feature>
<evidence type="ECO:0000256" key="13">
    <source>
        <dbReference type="RuleBase" id="RU363032"/>
    </source>
</evidence>
<dbReference type="InterPro" id="IPR003439">
    <property type="entry name" value="ABC_transporter-like_ATP-bd"/>
</dbReference>
<dbReference type="OrthoDB" id="3677453at2"/>
<dbReference type="SMART" id="SM00382">
    <property type="entry name" value="AAA"/>
    <property type="match status" value="1"/>
</dbReference>
<keyword evidence="18" id="KW-1185">Reference proteome</keyword>
<evidence type="ECO:0000259" key="16">
    <source>
        <dbReference type="PROSITE" id="PS50928"/>
    </source>
</evidence>
<dbReference type="SUPFAM" id="SSF161098">
    <property type="entry name" value="MetI-like"/>
    <property type="match status" value="1"/>
</dbReference>
<dbReference type="Pfam" id="PF00528">
    <property type="entry name" value="BPD_transp_1"/>
    <property type="match status" value="1"/>
</dbReference>
<feature type="transmembrane region" description="Helical" evidence="13">
    <location>
        <begin position="113"/>
        <end position="134"/>
    </location>
</feature>
<dbReference type="EMBL" id="QFFM01000008">
    <property type="protein sequence ID" value="PWG66130.1"/>
    <property type="molecule type" value="Genomic_DNA"/>
</dbReference>
<dbReference type="Gene3D" id="1.10.3720.10">
    <property type="entry name" value="MetI-like"/>
    <property type="match status" value="1"/>
</dbReference>
<evidence type="ECO:0000259" key="15">
    <source>
        <dbReference type="PROSITE" id="PS50893"/>
    </source>
</evidence>
<evidence type="ECO:0000256" key="3">
    <source>
        <dbReference type="ARBA" id="ARBA00005417"/>
    </source>
</evidence>
<dbReference type="Pfam" id="PF00005">
    <property type="entry name" value="ABC_tran"/>
    <property type="match status" value="1"/>
</dbReference>
<evidence type="ECO:0000256" key="8">
    <source>
        <dbReference type="ARBA" id="ARBA00022741"/>
    </source>
</evidence>
<reference evidence="17 18" key="1">
    <citation type="journal article" date="2018" name="Int. J. Syst. Evol. Microbiol.">
        <title>Bifidobacterium callitrichidarum sp. nov. from the faeces of the emperor tamarin (Saguinus imperator).</title>
        <authorList>
            <person name="Modesto M."/>
            <person name="Michelini S."/>
            <person name="Sansosti M.C."/>
            <person name="De Filippo C."/>
            <person name="Cavalieri D."/>
            <person name="Qvirist L."/>
            <person name="Andlid T."/>
            <person name="Spiezio C."/>
            <person name="Sandri C."/>
            <person name="Pascarelli S."/>
            <person name="Sgorbati B."/>
            <person name="Mattarelli P."/>
        </authorList>
    </citation>
    <scope>NUCLEOTIDE SEQUENCE [LARGE SCALE GENOMIC DNA]</scope>
    <source>
        <strain evidence="17 18">TRI 5</strain>
    </source>
</reference>
<evidence type="ECO:0000256" key="14">
    <source>
        <dbReference type="SAM" id="MobiDB-lite"/>
    </source>
</evidence>
<protein>
    <submittedName>
        <fullName evidence="17">Peptide ABC transporter ATP-binding protein</fullName>
    </submittedName>
</protein>
<dbReference type="GO" id="GO:0055085">
    <property type="term" value="P:transmembrane transport"/>
    <property type="evidence" value="ECO:0007669"/>
    <property type="project" value="InterPro"/>
</dbReference>
<evidence type="ECO:0000256" key="7">
    <source>
        <dbReference type="ARBA" id="ARBA00022692"/>
    </source>
</evidence>
<dbReference type="InterPro" id="IPR050388">
    <property type="entry name" value="ABC_Ni/Peptide_Import"/>
</dbReference>
<keyword evidence="10" id="KW-1278">Translocase</keyword>
<dbReference type="GO" id="GO:0005886">
    <property type="term" value="C:plasma membrane"/>
    <property type="evidence" value="ECO:0007669"/>
    <property type="project" value="UniProtKB-SubCell"/>
</dbReference>
<name>A0A2U2NAM9_9BIFI</name>
<dbReference type="PROSITE" id="PS50928">
    <property type="entry name" value="ABC_TM1"/>
    <property type="match status" value="1"/>
</dbReference>
<keyword evidence="6" id="KW-0997">Cell inner membrane</keyword>
<dbReference type="PROSITE" id="PS50893">
    <property type="entry name" value="ABC_TRANSPORTER_2"/>
    <property type="match status" value="1"/>
</dbReference>
<sequence length="674" mass="72055">MKRTKQFLSSPLVVVSGVMIVVLIVLAVIAPAVWGVAANTENPAILLHKPSGEHWFGTDQLGRDIFARTMVATRLSLVTALICTVISAVLGIIVGAVPVVFGKRAQRWTSSIINVWLAFPVILLAMLTVIALGTGATATTIALTITMTPTFARLAQTLSATVAGADYMAAARMFGVSGSRQVFYYILPEVAEPFVANVTQSIGGAILAMSSLSFLGLGVQPPVYDWGRLINEGFAQVYVSPMAAVGPGIAIVFAGLAFNLFGEGISNQIRRAYKPLPSALSKRELDNPPKMLDKTNMELVVEAAAEQTAQHRERVEALRAKDPDAAVVSVPRPAPVLSVRGLTVSFPEGKHWNTPVKGISFDVEAGEIVGLVGESGSGKSLTMMSVADLAAPGSYVAADSIRFDGTDIVGMLPKDKRKLLSGIGVVFQDSLTALNPAMRVGKQLAEVLECQNGTPHEEAMKQAVEMLEHVGIDPAQHAERKFPYELSGGMRQRAMIAMAEINHPKLIIADEPTTALDVTVQKQVLALLRNECARNKQAAVIVSHDIAVLGEICSRIMVMYHGAIVEIFDTALLRTPEKLKHPYTRALVSSIPTLATDKSRPLVTIDDELVSHQSADLANREAAERAEEGTVIDGDAAEAADIAADSVVKDEAAEDAAELQEGQQPNQQDTKEER</sequence>
<evidence type="ECO:0000256" key="10">
    <source>
        <dbReference type="ARBA" id="ARBA00022967"/>
    </source>
</evidence>
<keyword evidence="7 13" id="KW-0812">Transmembrane</keyword>
<comment type="caution">
    <text evidence="17">The sequence shown here is derived from an EMBL/GenBank/DDBJ whole genome shotgun (WGS) entry which is preliminary data.</text>
</comment>
<evidence type="ECO:0000256" key="11">
    <source>
        <dbReference type="ARBA" id="ARBA00022989"/>
    </source>
</evidence>
<dbReference type="InterPro" id="IPR000515">
    <property type="entry name" value="MetI-like"/>
</dbReference>
<comment type="similarity">
    <text evidence="3">Belongs to the ABC transporter superfamily.</text>
</comment>
<evidence type="ECO:0000256" key="9">
    <source>
        <dbReference type="ARBA" id="ARBA00022840"/>
    </source>
</evidence>
<feature type="transmembrane region" description="Helical" evidence="13">
    <location>
        <begin position="237"/>
        <end position="261"/>
    </location>
</feature>
<dbReference type="RefSeq" id="WP_109056747.1">
    <property type="nucleotide sequence ID" value="NZ_QFFM01000008.1"/>
</dbReference>
<comment type="similarity">
    <text evidence="13">Belongs to the binding-protein-dependent transport system permease family.</text>
</comment>
<feature type="transmembrane region" description="Helical" evidence="13">
    <location>
        <begin position="12"/>
        <end position="34"/>
    </location>
</feature>
<evidence type="ECO:0000256" key="6">
    <source>
        <dbReference type="ARBA" id="ARBA00022519"/>
    </source>
</evidence>
<evidence type="ECO:0000313" key="17">
    <source>
        <dbReference type="EMBL" id="PWG66130.1"/>
    </source>
</evidence>
<dbReference type="PANTHER" id="PTHR43297:SF14">
    <property type="entry name" value="ATPASE AAA-TYPE CORE DOMAIN-CONTAINING PROTEIN"/>
    <property type="match status" value="1"/>
</dbReference>
<dbReference type="Gene3D" id="3.40.50.300">
    <property type="entry name" value="P-loop containing nucleotide triphosphate hydrolases"/>
    <property type="match status" value="1"/>
</dbReference>
<keyword evidence="9 17" id="KW-0067">ATP-binding</keyword>
<organism evidence="17 18">
    <name type="scientific">Bifidobacterium callitrichidarum</name>
    <dbReference type="NCBI Taxonomy" id="2052941"/>
    <lineage>
        <taxon>Bacteria</taxon>
        <taxon>Bacillati</taxon>
        <taxon>Actinomycetota</taxon>
        <taxon>Actinomycetes</taxon>
        <taxon>Bifidobacteriales</taxon>
        <taxon>Bifidobacteriaceae</taxon>
        <taxon>Bifidobacterium</taxon>
    </lineage>
</organism>
<dbReference type="GO" id="GO:0016887">
    <property type="term" value="F:ATP hydrolysis activity"/>
    <property type="evidence" value="ECO:0007669"/>
    <property type="project" value="InterPro"/>
</dbReference>
<comment type="subcellular location">
    <subcellularLocation>
        <location evidence="13">Cell membrane</location>
        <topology evidence="13">Multi-pass membrane protein</topology>
    </subcellularLocation>
    <subcellularLocation>
        <location evidence="2">Cell membrane</location>
        <topology evidence="2">Peripheral membrane protein</topology>
    </subcellularLocation>
    <subcellularLocation>
        <location evidence="1">Membrane</location>
        <topology evidence="1">Multi-pass membrane protein</topology>
    </subcellularLocation>
</comment>
<feature type="domain" description="ABC transmembrane type-1" evidence="16">
    <location>
        <begin position="73"/>
        <end position="262"/>
    </location>
</feature>